<feature type="domain" description="NAD-dependent epimerase/dehydratase" evidence="2">
    <location>
        <begin position="4"/>
        <end position="219"/>
    </location>
</feature>
<dbReference type="PANTHER" id="PTHR11092:SF0">
    <property type="entry name" value="EPIMERASE FAMILY PROTEIN SDR39U1"/>
    <property type="match status" value="1"/>
</dbReference>
<dbReference type="InterPro" id="IPR001509">
    <property type="entry name" value="Epimerase_deHydtase"/>
</dbReference>
<evidence type="ECO:0000313" key="4">
    <source>
        <dbReference type="Proteomes" id="UP000614460"/>
    </source>
</evidence>
<comment type="similarity">
    <text evidence="1">Belongs to the NAD(P)-dependent epimerase/dehydratase family. SDR39U1 subfamily.</text>
</comment>
<dbReference type="SUPFAM" id="SSF51735">
    <property type="entry name" value="NAD(P)-binding Rossmann-fold domains"/>
    <property type="match status" value="1"/>
</dbReference>
<keyword evidence="4" id="KW-1185">Reference proteome</keyword>
<dbReference type="InterPro" id="IPR036291">
    <property type="entry name" value="NAD(P)-bd_dom_sf"/>
</dbReference>
<gene>
    <name evidence="3" type="ORF">GCM10011516_31330</name>
</gene>
<protein>
    <submittedName>
        <fullName evidence="3">NAD-dependent epimerase</fullName>
    </submittedName>
</protein>
<organism evidence="3 4">
    <name type="scientific">Sphingobacterium cellulitidis</name>
    <dbReference type="NCBI Taxonomy" id="1768011"/>
    <lineage>
        <taxon>Bacteria</taxon>
        <taxon>Pseudomonadati</taxon>
        <taxon>Bacteroidota</taxon>
        <taxon>Sphingobacteriia</taxon>
        <taxon>Sphingobacteriales</taxon>
        <taxon>Sphingobacteriaceae</taxon>
        <taxon>Sphingobacterium</taxon>
    </lineage>
</organism>
<proteinExistence type="inferred from homology"/>
<dbReference type="AlphaFoldDB" id="A0A8H9G1Y7"/>
<dbReference type="RefSeq" id="WP_094280550.1">
    <property type="nucleotide sequence ID" value="NZ_BMKM01000011.1"/>
</dbReference>
<evidence type="ECO:0000256" key="1">
    <source>
        <dbReference type="ARBA" id="ARBA00009353"/>
    </source>
</evidence>
<dbReference type="EMBL" id="BMKM01000011">
    <property type="protein sequence ID" value="GGE31352.1"/>
    <property type="molecule type" value="Genomic_DNA"/>
</dbReference>
<sequence length="306" mass="34363">MAKIVLAGGTGNLGNLLISLFREQGHEIIVLSRQRMVKSHPKIEFVLWDAENLDTWQKKLEDADVLINLCGLSINRRFTKENQKLLRSSRLTPTRLLGEAIAQLESPVKLWINFSGVSIFNGQTGLQDETSHLYANDFLGQLAQDWEKIFLEAKTPQTEKVILRMSPLLSKKSGMFAELYPLTKMGLGGKVGTGKQMVSWIHETDFVRLMDWIIQSQNREGVYHACSPNPVNNSEFMKALRKEAGVSIGLPLPTFMAKIGAYVKNVDPVLLLESVPVTTLLTIKNGFQFNFPYIQPAFNQLIKSST</sequence>
<reference evidence="3" key="2">
    <citation type="submission" date="2020-09" db="EMBL/GenBank/DDBJ databases">
        <authorList>
            <person name="Sun Q."/>
            <person name="Zhou Y."/>
        </authorList>
    </citation>
    <scope>NUCLEOTIDE SEQUENCE</scope>
    <source>
        <strain evidence="3">CGMCC 1.15966</strain>
    </source>
</reference>
<dbReference type="NCBIfam" id="TIGR01777">
    <property type="entry name" value="yfcH"/>
    <property type="match status" value="1"/>
</dbReference>
<dbReference type="Gene3D" id="3.40.50.720">
    <property type="entry name" value="NAD(P)-binding Rossmann-like Domain"/>
    <property type="match status" value="1"/>
</dbReference>
<name>A0A8H9G1Y7_9SPHI</name>
<accession>A0A8H9G1Y7</accession>
<dbReference type="Pfam" id="PF01370">
    <property type="entry name" value="Epimerase"/>
    <property type="match status" value="1"/>
</dbReference>
<evidence type="ECO:0000313" key="3">
    <source>
        <dbReference type="EMBL" id="GGE31352.1"/>
    </source>
</evidence>
<evidence type="ECO:0000259" key="2">
    <source>
        <dbReference type="Pfam" id="PF01370"/>
    </source>
</evidence>
<comment type="caution">
    <text evidence="3">The sequence shown here is derived from an EMBL/GenBank/DDBJ whole genome shotgun (WGS) entry which is preliminary data.</text>
</comment>
<dbReference type="PANTHER" id="PTHR11092">
    <property type="entry name" value="SUGAR NUCLEOTIDE EPIMERASE RELATED"/>
    <property type="match status" value="1"/>
</dbReference>
<dbReference type="InterPro" id="IPR010099">
    <property type="entry name" value="SDR39U1"/>
</dbReference>
<dbReference type="Proteomes" id="UP000614460">
    <property type="component" value="Unassembled WGS sequence"/>
</dbReference>
<reference evidence="3" key="1">
    <citation type="journal article" date="2014" name="Int. J. Syst. Evol. Microbiol.">
        <title>Complete genome sequence of Corynebacterium casei LMG S-19264T (=DSM 44701T), isolated from a smear-ripened cheese.</title>
        <authorList>
            <consortium name="US DOE Joint Genome Institute (JGI-PGF)"/>
            <person name="Walter F."/>
            <person name="Albersmeier A."/>
            <person name="Kalinowski J."/>
            <person name="Ruckert C."/>
        </authorList>
    </citation>
    <scope>NUCLEOTIDE SEQUENCE</scope>
    <source>
        <strain evidence="3">CGMCC 1.15966</strain>
    </source>
</reference>